<dbReference type="AlphaFoldDB" id="A0A2P8HEE6"/>
<proteinExistence type="predicted"/>
<name>A0A2P8HEE6_SACCR</name>
<keyword evidence="1" id="KW-0812">Transmembrane</keyword>
<evidence type="ECO:0000313" key="2">
    <source>
        <dbReference type="EMBL" id="PSL44606.1"/>
    </source>
</evidence>
<dbReference type="Proteomes" id="UP000241118">
    <property type="component" value="Unassembled WGS sequence"/>
</dbReference>
<feature type="transmembrane region" description="Helical" evidence="1">
    <location>
        <begin position="112"/>
        <end position="132"/>
    </location>
</feature>
<feature type="transmembrane region" description="Helical" evidence="1">
    <location>
        <begin position="372"/>
        <end position="394"/>
    </location>
</feature>
<sequence>MLRPFKDVDVDIPVELRGTTDAAVTVKVPVLLSLKRDTGAGAVTIRTAVEVLRNDKPVTGVVQLAAYERATFVVRLKGLSTAGTYSAQIVTGTATGAEVKTAVSVKVRSSTAIAAGLILLGVVLSGILKYLVGAYRDSLRTRSRLGLLTLRLRQVRDSLGDLDEQHRRVVDSVADQLEELRIRQTADDRPTAAQLDECGRKIPGVRAYVLCDRRIPPAADQALRNKLVEVKEWLDTPVDASDIKSRREGAEIALTDLAKAANALASPLARQITETRATADRELAAAEQAGEAEKIAGFTTAQQKLDDALRLVVSDQVAARKHLDDALAICRQHGGLAGPMAQVDQPAPPVEDDVVVDVSDPLRGLGTESRRADLVVTALVAVVAVLLGLQLLYVNYLAWGSSLDKITAFLWGLGLHPVGGVVFSGLDGLRERISSGQPQQ</sequence>
<comment type="caution">
    <text evidence="2">The sequence shown here is derived from an EMBL/GenBank/DDBJ whole genome shotgun (WGS) entry which is preliminary data.</text>
</comment>
<protein>
    <submittedName>
        <fullName evidence="2">Uncharacterized protein</fullName>
    </submittedName>
</protein>
<evidence type="ECO:0000256" key="1">
    <source>
        <dbReference type="SAM" id="Phobius"/>
    </source>
</evidence>
<gene>
    <name evidence="2" type="ORF">B0I31_12830</name>
</gene>
<organism evidence="2 3">
    <name type="scientific">Saccharothrix carnea</name>
    <dbReference type="NCBI Taxonomy" id="1280637"/>
    <lineage>
        <taxon>Bacteria</taxon>
        <taxon>Bacillati</taxon>
        <taxon>Actinomycetota</taxon>
        <taxon>Actinomycetes</taxon>
        <taxon>Pseudonocardiales</taxon>
        <taxon>Pseudonocardiaceae</taxon>
        <taxon>Saccharothrix</taxon>
    </lineage>
</organism>
<dbReference type="EMBL" id="PYAX01000028">
    <property type="protein sequence ID" value="PSL44606.1"/>
    <property type="molecule type" value="Genomic_DNA"/>
</dbReference>
<keyword evidence="3" id="KW-1185">Reference proteome</keyword>
<reference evidence="2 3" key="1">
    <citation type="submission" date="2018-03" db="EMBL/GenBank/DDBJ databases">
        <title>Genomic Encyclopedia of Type Strains, Phase III (KMG-III): the genomes of soil and plant-associated and newly described type strains.</title>
        <authorList>
            <person name="Whitman W."/>
        </authorList>
    </citation>
    <scope>NUCLEOTIDE SEQUENCE [LARGE SCALE GENOMIC DNA]</scope>
    <source>
        <strain evidence="2 3">CGMCC 4.7097</strain>
    </source>
</reference>
<keyword evidence="1" id="KW-0472">Membrane</keyword>
<accession>A0A2P8HEE6</accession>
<keyword evidence="1" id="KW-1133">Transmembrane helix</keyword>
<evidence type="ECO:0000313" key="3">
    <source>
        <dbReference type="Proteomes" id="UP000241118"/>
    </source>
</evidence>
<feature type="transmembrane region" description="Helical" evidence="1">
    <location>
        <begin position="406"/>
        <end position="426"/>
    </location>
</feature>